<evidence type="ECO:0000313" key="2">
    <source>
        <dbReference type="Proteomes" id="UP000243629"/>
    </source>
</evidence>
<dbReference type="AlphaFoldDB" id="A0A1I4UKF1"/>
<keyword evidence="2" id="KW-1185">Reference proteome</keyword>
<reference evidence="2" key="1">
    <citation type="submission" date="2016-10" db="EMBL/GenBank/DDBJ databases">
        <authorList>
            <person name="Varghese N."/>
            <person name="Submissions S."/>
        </authorList>
    </citation>
    <scope>NUCLEOTIDE SEQUENCE [LARGE SCALE GENOMIC DNA]</scope>
    <source>
        <strain evidence="2">DSM 24213</strain>
    </source>
</reference>
<gene>
    <name evidence="1" type="ORF">SAMN05216217_12511</name>
</gene>
<dbReference type="Proteomes" id="UP000243629">
    <property type="component" value="Unassembled WGS sequence"/>
</dbReference>
<accession>A0A1I4UKF1</accession>
<name>A0A1I4UKF1_9GAMM</name>
<sequence>MDDSCVVIHSTSYRNGGFSFDLGGMLYREDWADDFCEYVHGYPVVYALMNRITFELQRLDTELDVF</sequence>
<evidence type="ECO:0000313" key="1">
    <source>
        <dbReference type="EMBL" id="SFM89395.1"/>
    </source>
</evidence>
<proteinExistence type="predicted"/>
<dbReference type="EMBL" id="FOUI01000025">
    <property type="protein sequence ID" value="SFM89395.1"/>
    <property type="molecule type" value="Genomic_DNA"/>
</dbReference>
<protein>
    <submittedName>
        <fullName evidence="1">Uncharacterized protein</fullName>
    </submittedName>
</protein>
<organism evidence="1 2">
    <name type="scientific">Halopseudomonas yangmingensis</name>
    <dbReference type="NCBI Taxonomy" id="1720063"/>
    <lineage>
        <taxon>Bacteria</taxon>
        <taxon>Pseudomonadati</taxon>
        <taxon>Pseudomonadota</taxon>
        <taxon>Gammaproteobacteria</taxon>
        <taxon>Pseudomonadales</taxon>
        <taxon>Pseudomonadaceae</taxon>
        <taxon>Halopseudomonas</taxon>
    </lineage>
</organism>